<dbReference type="OrthoDB" id="10387420at2759"/>
<gene>
    <name evidence="1" type="ORF">PFICI_08495</name>
</gene>
<dbReference type="InParanoid" id="W3WZS9"/>
<dbReference type="HOGENOM" id="CLU_780989_0_0_1"/>
<reference evidence="2" key="1">
    <citation type="journal article" date="2015" name="BMC Genomics">
        <title>Genomic and transcriptomic analysis of the endophytic fungus Pestalotiopsis fici reveals its lifestyle and high potential for synthesis of natural products.</title>
        <authorList>
            <person name="Wang X."/>
            <person name="Zhang X."/>
            <person name="Liu L."/>
            <person name="Xiang M."/>
            <person name="Wang W."/>
            <person name="Sun X."/>
            <person name="Che Y."/>
            <person name="Guo L."/>
            <person name="Liu G."/>
            <person name="Guo L."/>
            <person name="Wang C."/>
            <person name="Yin W.B."/>
            <person name="Stadler M."/>
            <person name="Zhang X."/>
            <person name="Liu X."/>
        </authorList>
    </citation>
    <scope>NUCLEOTIDE SEQUENCE [LARGE SCALE GENOMIC DNA]</scope>
    <source>
        <strain evidence="2">W106-1 / CGMCC3.15140</strain>
    </source>
</reference>
<dbReference type="AlphaFoldDB" id="W3WZS9"/>
<protein>
    <submittedName>
        <fullName evidence="1">Uncharacterized protein</fullName>
    </submittedName>
</protein>
<accession>W3WZS9</accession>
<name>W3WZS9_PESFW</name>
<proteinExistence type="predicted"/>
<evidence type="ECO:0000313" key="2">
    <source>
        <dbReference type="Proteomes" id="UP000030651"/>
    </source>
</evidence>
<organism evidence="1 2">
    <name type="scientific">Pestalotiopsis fici (strain W106-1 / CGMCC3.15140)</name>
    <dbReference type="NCBI Taxonomy" id="1229662"/>
    <lineage>
        <taxon>Eukaryota</taxon>
        <taxon>Fungi</taxon>
        <taxon>Dikarya</taxon>
        <taxon>Ascomycota</taxon>
        <taxon>Pezizomycotina</taxon>
        <taxon>Sordariomycetes</taxon>
        <taxon>Xylariomycetidae</taxon>
        <taxon>Amphisphaeriales</taxon>
        <taxon>Sporocadaceae</taxon>
        <taxon>Pestalotiopsis</taxon>
    </lineage>
</organism>
<dbReference type="GeneID" id="19273508"/>
<dbReference type="KEGG" id="pfy:PFICI_08495"/>
<keyword evidence="2" id="KW-1185">Reference proteome</keyword>
<evidence type="ECO:0000313" key="1">
    <source>
        <dbReference type="EMBL" id="ETS78642.1"/>
    </source>
</evidence>
<sequence length="355" mass="39894">MYAQLLGRDAKSEQLVDLNSLIPLHMRNIHPTNDGIMFLPENDVISSPNERVVSAAIPSMLAKRLANAAKAGRAYGRTVQDHINSCLYFYRNHSVLINILPNEEQQIRTAKGVPDWTWCYLIFQRHPETMPRAFKTWTPQNTIVNPTPHGTAVIFKDHNQNGLNGSTELPLPVKISYSPLYCKTNSLINVSSTLNIDIMDIVTRNMTQVSGGLVIGMKNKEAGSLKAAIPSDLARLLKTEALRAAQYDSGRPEKSAAERVCNVVEEYMVDWTRGCIPVLFNLLGPEETTMRRRYQMPDNVATGALFVKQPLLIPQIWWDWDPAATTVECDNKEGHIAVFFKHKNGHHLVGVWIKV</sequence>
<dbReference type="Proteomes" id="UP000030651">
    <property type="component" value="Unassembled WGS sequence"/>
</dbReference>
<dbReference type="RefSeq" id="XP_007835267.1">
    <property type="nucleotide sequence ID" value="XM_007837076.1"/>
</dbReference>
<dbReference type="EMBL" id="KI912114">
    <property type="protein sequence ID" value="ETS78642.1"/>
    <property type="molecule type" value="Genomic_DNA"/>
</dbReference>